<keyword evidence="7" id="KW-0963">Cytoplasm</keyword>
<dbReference type="Proteomes" id="UP001195483">
    <property type="component" value="Unassembled WGS sequence"/>
</dbReference>
<feature type="domain" description="FDX-ACB" evidence="17">
    <location>
        <begin position="533"/>
        <end position="623"/>
    </location>
</feature>
<dbReference type="SUPFAM" id="SSF46955">
    <property type="entry name" value="Putative DNA-binding domain"/>
    <property type="match status" value="1"/>
</dbReference>
<evidence type="ECO:0000256" key="5">
    <source>
        <dbReference type="ARBA" id="ARBA00012814"/>
    </source>
</evidence>
<comment type="similarity">
    <text evidence="3">Belongs to the phenylalanyl-tRNA synthetase beta subunit family. Type 1 subfamily.</text>
</comment>
<dbReference type="Gene3D" id="3.30.70.380">
    <property type="entry name" value="Ferrodoxin-fold anticodon-binding domain"/>
    <property type="match status" value="1"/>
</dbReference>
<dbReference type="InterPro" id="IPR005146">
    <property type="entry name" value="B3/B4_tRNA-bd"/>
</dbReference>
<dbReference type="SMART" id="SM00873">
    <property type="entry name" value="B3_4"/>
    <property type="match status" value="1"/>
</dbReference>
<sequence>MAELYPDMLDCILTIDNKSVTHRPDLWGHYGFAREFSAVFDSVLKPYTQKNQLPKGNGTAKINICIDKETQAKRFTSTEVTGLRVAPSPSQMRHRLYRVGSKAINNLVDITNYVMLDCGQPMHAFDAGQIPGNKLDIRRAQPGETLHTLQHKTVSFTPEDVVICDGNGVTATAGIIGGERSGINVSTSEILLKQDAGTPSASGIHPYASIPARKHRNAMKNHQGDLFDFRTAGNPSLPVIELNKQHIDRLLGITTSDRENTKILTKLGFGVNKTPDGYSITVPSWRATKDVSIPEDLIEEIGRMYGYNNIAETPPLFPIEKPAPNQQRLFERAIKYTLASCGMLEVFTYPMNARADELKLEFDSIRPNELLNPVVSQWHQMRTVILPGFLNAVQEGQKTDIRFSYFELGKIYGKRADNTRYEDSRLFLSFSSDEKPEILFQNVKRTINRLFSTLGLKPKWTPAPSESLKSYMHPHRSASVSTEGKLLGTVFTFTRLFMNDHDLNGNLFMAEFDADLLFSIHQSLPVRKLGELPKYPAVPFDISVLVNRTDSYGFFADLISAVDRRVERVDYVYEYVPPETPDKKSLTMTVTFRDPEKTLDAEEAKNLRDKIVSAIEKNGYRLK</sequence>
<dbReference type="PANTHER" id="PTHR10947:SF0">
    <property type="entry name" value="PHENYLALANINE--TRNA LIGASE BETA SUBUNIT"/>
    <property type="match status" value="1"/>
</dbReference>
<reference evidence="19" key="3">
    <citation type="submission" date="2023-05" db="EMBL/GenBank/DDBJ databases">
        <authorList>
            <person name="Smith C.H."/>
        </authorList>
    </citation>
    <scope>NUCLEOTIDE SEQUENCE</scope>
    <source>
        <strain evidence="19">CHS0354</strain>
        <tissue evidence="19">Mantle</tissue>
    </source>
</reference>
<dbReference type="Gene3D" id="3.50.40.10">
    <property type="entry name" value="Phenylalanyl-trna Synthetase, Chain B, domain 3"/>
    <property type="match status" value="1"/>
</dbReference>
<dbReference type="Gene3D" id="3.30.56.10">
    <property type="match status" value="1"/>
</dbReference>
<dbReference type="PANTHER" id="PTHR10947">
    <property type="entry name" value="PHENYLALANYL-TRNA SYNTHETASE BETA CHAIN AND LEUCINE-RICH REPEAT-CONTAINING PROTEIN 47"/>
    <property type="match status" value="1"/>
</dbReference>
<dbReference type="GO" id="GO:0009328">
    <property type="term" value="C:phenylalanine-tRNA ligase complex"/>
    <property type="evidence" value="ECO:0007669"/>
    <property type="project" value="TreeGrafter"/>
</dbReference>
<keyword evidence="11" id="KW-0067">ATP-binding</keyword>
<evidence type="ECO:0000256" key="16">
    <source>
        <dbReference type="ARBA" id="ARBA00049255"/>
    </source>
</evidence>
<keyword evidence="14" id="KW-0030">Aminoacyl-tRNA synthetase</keyword>
<dbReference type="GO" id="GO:0005524">
    <property type="term" value="F:ATP binding"/>
    <property type="evidence" value="ECO:0007669"/>
    <property type="project" value="UniProtKB-KW"/>
</dbReference>
<dbReference type="SMART" id="SM00896">
    <property type="entry name" value="FDX-ACB"/>
    <property type="match status" value="1"/>
</dbReference>
<dbReference type="GO" id="GO:0006432">
    <property type="term" value="P:phenylalanyl-tRNA aminoacylation"/>
    <property type="evidence" value="ECO:0007669"/>
    <property type="project" value="InterPro"/>
</dbReference>
<keyword evidence="20" id="KW-1185">Reference proteome</keyword>
<dbReference type="FunFam" id="3.30.56.10:FF:000002">
    <property type="entry name" value="Phenylalanine--tRNA ligase beta subunit"/>
    <property type="match status" value="1"/>
</dbReference>
<comment type="cofactor">
    <cofactor evidence="1">
        <name>Mg(2+)</name>
        <dbReference type="ChEBI" id="CHEBI:18420"/>
    </cofactor>
</comment>
<keyword evidence="12" id="KW-0460">Magnesium</keyword>
<evidence type="ECO:0000313" key="20">
    <source>
        <dbReference type="Proteomes" id="UP001195483"/>
    </source>
</evidence>
<keyword evidence="9" id="KW-0479">Metal-binding</keyword>
<gene>
    <name evidence="19" type="ORF">CHS0354_035245</name>
</gene>
<dbReference type="InterPro" id="IPR005121">
    <property type="entry name" value="Fdx_antiC-bd"/>
</dbReference>
<keyword evidence="8" id="KW-0436">Ligase</keyword>
<evidence type="ECO:0000256" key="10">
    <source>
        <dbReference type="ARBA" id="ARBA00022741"/>
    </source>
</evidence>
<dbReference type="InterPro" id="IPR009061">
    <property type="entry name" value="DNA-bd_dom_put_sf"/>
</dbReference>
<dbReference type="AlphaFoldDB" id="A0AAE0S2Y9"/>
<evidence type="ECO:0000256" key="14">
    <source>
        <dbReference type="ARBA" id="ARBA00023146"/>
    </source>
</evidence>
<evidence type="ECO:0000259" key="18">
    <source>
        <dbReference type="PROSITE" id="PS51483"/>
    </source>
</evidence>
<dbReference type="SMART" id="SM00874">
    <property type="entry name" value="B5"/>
    <property type="match status" value="1"/>
</dbReference>
<evidence type="ECO:0000256" key="3">
    <source>
        <dbReference type="ARBA" id="ARBA00008653"/>
    </source>
</evidence>
<name>A0AAE0S2Y9_9BIVA</name>
<evidence type="ECO:0000256" key="1">
    <source>
        <dbReference type="ARBA" id="ARBA00001946"/>
    </source>
</evidence>
<evidence type="ECO:0000256" key="4">
    <source>
        <dbReference type="ARBA" id="ARBA00011209"/>
    </source>
</evidence>
<dbReference type="InterPro" id="IPR036690">
    <property type="entry name" value="Fdx_antiC-bd_sf"/>
</dbReference>
<organism evidence="19 20">
    <name type="scientific">Potamilus streckersoni</name>
    <dbReference type="NCBI Taxonomy" id="2493646"/>
    <lineage>
        <taxon>Eukaryota</taxon>
        <taxon>Metazoa</taxon>
        <taxon>Spiralia</taxon>
        <taxon>Lophotrochozoa</taxon>
        <taxon>Mollusca</taxon>
        <taxon>Bivalvia</taxon>
        <taxon>Autobranchia</taxon>
        <taxon>Heteroconchia</taxon>
        <taxon>Palaeoheterodonta</taxon>
        <taxon>Unionida</taxon>
        <taxon>Unionoidea</taxon>
        <taxon>Unionidae</taxon>
        <taxon>Ambleminae</taxon>
        <taxon>Lampsilini</taxon>
        <taxon>Potamilus</taxon>
    </lineage>
</organism>
<dbReference type="PROSITE" id="PS51483">
    <property type="entry name" value="B5"/>
    <property type="match status" value="1"/>
</dbReference>
<dbReference type="InterPro" id="IPR041616">
    <property type="entry name" value="PheRS_beta_core"/>
</dbReference>
<accession>A0AAE0S2Y9</accession>
<dbReference type="GO" id="GO:0004826">
    <property type="term" value="F:phenylalanine-tRNA ligase activity"/>
    <property type="evidence" value="ECO:0007669"/>
    <property type="project" value="UniProtKB-EC"/>
</dbReference>
<dbReference type="EC" id="6.1.1.20" evidence="5"/>
<evidence type="ECO:0000256" key="13">
    <source>
        <dbReference type="ARBA" id="ARBA00022917"/>
    </source>
</evidence>
<evidence type="ECO:0000256" key="15">
    <source>
        <dbReference type="ARBA" id="ARBA00033189"/>
    </source>
</evidence>
<comment type="caution">
    <text evidence="19">The sequence shown here is derived from an EMBL/GenBank/DDBJ whole genome shotgun (WGS) entry which is preliminary data.</text>
</comment>
<dbReference type="SUPFAM" id="SSF55681">
    <property type="entry name" value="Class II aaRS and biotin synthetases"/>
    <property type="match status" value="1"/>
</dbReference>
<dbReference type="Pfam" id="PF17759">
    <property type="entry name" value="tRNA_synthFbeta"/>
    <property type="match status" value="1"/>
</dbReference>
<dbReference type="GO" id="GO:0003723">
    <property type="term" value="F:RNA binding"/>
    <property type="evidence" value="ECO:0007669"/>
    <property type="project" value="InterPro"/>
</dbReference>
<evidence type="ECO:0000313" key="19">
    <source>
        <dbReference type="EMBL" id="KAK3584164.1"/>
    </source>
</evidence>
<dbReference type="SUPFAM" id="SSF56037">
    <property type="entry name" value="PheT/TilS domain"/>
    <property type="match status" value="1"/>
</dbReference>
<dbReference type="InterPro" id="IPR020825">
    <property type="entry name" value="Phe-tRNA_synthase-like_B3/B4"/>
</dbReference>
<dbReference type="InterPro" id="IPR045060">
    <property type="entry name" value="Phe-tRNA-ligase_IIc_bsu"/>
</dbReference>
<feature type="domain" description="B5" evidence="18">
    <location>
        <begin position="235"/>
        <end position="312"/>
    </location>
</feature>
<reference evidence="19" key="1">
    <citation type="journal article" date="2021" name="Genome Biol. Evol.">
        <title>A High-Quality Reference Genome for a Parasitic Bivalve with Doubly Uniparental Inheritance (Bivalvia: Unionida).</title>
        <authorList>
            <person name="Smith C.H."/>
        </authorList>
    </citation>
    <scope>NUCLEOTIDE SEQUENCE</scope>
    <source>
        <strain evidence="19">CHS0354</strain>
    </source>
</reference>
<proteinExistence type="inferred from homology"/>
<dbReference type="GO" id="GO:0000287">
    <property type="term" value="F:magnesium ion binding"/>
    <property type="evidence" value="ECO:0007669"/>
    <property type="project" value="InterPro"/>
</dbReference>
<dbReference type="InterPro" id="IPR005147">
    <property type="entry name" value="tRNA_synthase_B5-dom"/>
</dbReference>
<evidence type="ECO:0000256" key="8">
    <source>
        <dbReference type="ARBA" id="ARBA00022598"/>
    </source>
</evidence>
<dbReference type="EMBL" id="JAEAOA010002069">
    <property type="protein sequence ID" value="KAK3584164.1"/>
    <property type="molecule type" value="Genomic_DNA"/>
</dbReference>
<dbReference type="PROSITE" id="PS51447">
    <property type="entry name" value="FDX_ACB"/>
    <property type="match status" value="1"/>
</dbReference>
<comment type="subunit">
    <text evidence="4">Tetramer of two alpha and two beta subunits.</text>
</comment>
<dbReference type="Pfam" id="PF03483">
    <property type="entry name" value="B3_4"/>
    <property type="match status" value="1"/>
</dbReference>
<keyword evidence="13" id="KW-0648">Protein biosynthesis</keyword>
<dbReference type="InterPro" id="IPR045864">
    <property type="entry name" value="aa-tRNA-synth_II/BPL/LPL"/>
</dbReference>
<comment type="subcellular location">
    <subcellularLocation>
        <location evidence="2">Cytoplasm</location>
    </subcellularLocation>
</comment>
<dbReference type="Gene3D" id="3.30.930.10">
    <property type="entry name" value="Bira Bifunctional Protein, Domain 2"/>
    <property type="match status" value="1"/>
</dbReference>
<evidence type="ECO:0000256" key="12">
    <source>
        <dbReference type="ARBA" id="ARBA00022842"/>
    </source>
</evidence>
<protein>
    <recommendedName>
        <fullName evidence="6">Phenylalanine--tRNA ligase beta subunit</fullName>
        <ecNumber evidence="5">6.1.1.20</ecNumber>
    </recommendedName>
    <alternativeName>
        <fullName evidence="15">Phenylalanyl-tRNA synthetase beta subunit</fullName>
    </alternativeName>
</protein>
<evidence type="ECO:0000256" key="7">
    <source>
        <dbReference type="ARBA" id="ARBA00022490"/>
    </source>
</evidence>
<dbReference type="Pfam" id="PF03147">
    <property type="entry name" value="FDX-ACB"/>
    <property type="match status" value="1"/>
</dbReference>
<dbReference type="Pfam" id="PF03484">
    <property type="entry name" value="B5"/>
    <property type="match status" value="1"/>
</dbReference>
<keyword evidence="10" id="KW-0547">Nucleotide-binding</keyword>
<evidence type="ECO:0000256" key="11">
    <source>
        <dbReference type="ARBA" id="ARBA00022840"/>
    </source>
</evidence>
<evidence type="ECO:0000256" key="9">
    <source>
        <dbReference type="ARBA" id="ARBA00022723"/>
    </source>
</evidence>
<dbReference type="SUPFAM" id="SSF54991">
    <property type="entry name" value="Anticodon-binding domain of PheRS"/>
    <property type="match status" value="1"/>
</dbReference>
<evidence type="ECO:0000256" key="6">
    <source>
        <dbReference type="ARBA" id="ARBA00017032"/>
    </source>
</evidence>
<evidence type="ECO:0000256" key="2">
    <source>
        <dbReference type="ARBA" id="ARBA00004496"/>
    </source>
</evidence>
<reference evidence="19" key="2">
    <citation type="journal article" date="2021" name="Genome Biol. Evol.">
        <title>Developing a high-quality reference genome for a parasitic bivalve with doubly uniparental inheritance (Bivalvia: Unionida).</title>
        <authorList>
            <person name="Smith C.H."/>
        </authorList>
    </citation>
    <scope>NUCLEOTIDE SEQUENCE</scope>
    <source>
        <strain evidence="19">CHS0354</strain>
        <tissue evidence="19">Mantle</tissue>
    </source>
</reference>
<comment type="catalytic activity">
    <reaction evidence="16">
        <text>tRNA(Phe) + L-phenylalanine + ATP = L-phenylalanyl-tRNA(Phe) + AMP + diphosphate + H(+)</text>
        <dbReference type="Rhea" id="RHEA:19413"/>
        <dbReference type="Rhea" id="RHEA-COMP:9668"/>
        <dbReference type="Rhea" id="RHEA-COMP:9699"/>
        <dbReference type="ChEBI" id="CHEBI:15378"/>
        <dbReference type="ChEBI" id="CHEBI:30616"/>
        <dbReference type="ChEBI" id="CHEBI:33019"/>
        <dbReference type="ChEBI" id="CHEBI:58095"/>
        <dbReference type="ChEBI" id="CHEBI:78442"/>
        <dbReference type="ChEBI" id="CHEBI:78531"/>
        <dbReference type="ChEBI" id="CHEBI:456215"/>
        <dbReference type="EC" id="6.1.1.20"/>
    </reaction>
</comment>
<evidence type="ECO:0000259" key="17">
    <source>
        <dbReference type="PROSITE" id="PS51447"/>
    </source>
</evidence>